<protein>
    <recommendedName>
        <fullName evidence="10">Kinesin-like protein</fullName>
    </recommendedName>
</protein>
<dbReference type="PANTHER" id="PTHR47970">
    <property type="entry name" value="KINESIN-LIKE PROTEIN KIF11"/>
    <property type="match status" value="1"/>
</dbReference>
<dbReference type="GeneID" id="76153442"/>
<dbReference type="AlphaFoldDB" id="A0AAD5BAC4"/>
<dbReference type="GO" id="GO:0000073">
    <property type="term" value="P:initial mitotic spindle pole body separation"/>
    <property type="evidence" value="ECO:0007669"/>
    <property type="project" value="TreeGrafter"/>
</dbReference>
<dbReference type="InterPro" id="IPR036961">
    <property type="entry name" value="Kinesin_motor_dom_sf"/>
</dbReference>
<evidence type="ECO:0000256" key="2">
    <source>
        <dbReference type="ARBA" id="ARBA00022490"/>
    </source>
</evidence>
<feature type="compositionally biased region" description="Polar residues" evidence="11">
    <location>
        <begin position="834"/>
        <end position="852"/>
    </location>
</feature>
<evidence type="ECO:0000256" key="7">
    <source>
        <dbReference type="ARBA" id="ARBA00023212"/>
    </source>
</evidence>
<keyword evidence="6 9" id="KW-0505">Motor protein</keyword>
<evidence type="ECO:0000256" key="6">
    <source>
        <dbReference type="ARBA" id="ARBA00023175"/>
    </source>
</evidence>
<keyword evidence="5 9" id="KW-0067">ATP-binding</keyword>
<evidence type="ECO:0000313" key="14">
    <source>
        <dbReference type="Proteomes" id="UP001204833"/>
    </source>
</evidence>
<evidence type="ECO:0000313" key="13">
    <source>
        <dbReference type="EMBL" id="KAI5948653.1"/>
    </source>
</evidence>
<dbReference type="InterPro" id="IPR027417">
    <property type="entry name" value="P-loop_NTPase"/>
</dbReference>
<evidence type="ECO:0000256" key="4">
    <source>
        <dbReference type="ARBA" id="ARBA00022741"/>
    </source>
</evidence>
<dbReference type="InterPro" id="IPR019821">
    <property type="entry name" value="Kinesin_motor_CS"/>
</dbReference>
<dbReference type="GO" id="GO:0005524">
    <property type="term" value="F:ATP binding"/>
    <property type="evidence" value="ECO:0007669"/>
    <property type="project" value="UniProtKB-UniRule"/>
</dbReference>
<accession>A0AAD5BAC4</accession>
<feature type="region of interest" description="Disordered" evidence="11">
    <location>
        <begin position="46"/>
        <end position="65"/>
    </location>
</feature>
<dbReference type="SMART" id="SM00129">
    <property type="entry name" value="KISc"/>
    <property type="match status" value="1"/>
</dbReference>
<dbReference type="InterPro" id="IPR001752">
    <property type="entry name" value="Kinesin_motor_dom"/>
</dbReference>
<dbReference type="EMBL" id="JAIHNG010000179">
    <property type="protein sequence ID" value="KAI5948653.1"/>
    <property type="molecule type" value="Genomic_DNA"/>
</dbReference>
<evidence type="ECO:0000256" key="10">
    <source>
        <dbReference type="RuleBase" id="RU000394"/>
    </source>
</evidence>
<gene>
    <name evidence="13" type="ORF">KGF57_005398</name>
</gene>
<dbReference type="GO" id="GO:0005876">
    <property type="term" value="C:spindle microtubule"/>
    <property type="evidence" value="ECO:0007669"/>
    <property type="project" value="TreeGrafter"/>
</dbReference>
<keyword evidence="7" id="KW-0206">Cytoskeleton</keyword>
<name>A0AAD5BAC4_9ASCO</name>
<organism evidence="13 14">
    <name type="scientific">Candida theae</name>
    <dbReference type="NCBI Taxonomy" id="1198502"/>
    <lineage>
        <taxon>Eukaryota</taxon>
        <taxon>Fungi</taxon>
        <taxon>Dikarya</taxon>
        <taxon>Ascomycota</taxon>
        <taxon>Saccharomycotina</taxon>
        <taxon>Pichiomycetes</taxon>
        <taxon>Debaryomycetaceae</taxon>
        <taxon>Candida/Lodderomyces clade</taxon>
        <taxon>Candida</taxon>
    </lineage>
</organism>
<keyword evidence="2" id="KW-0963">Cytoplasm</keyword>
<reference evidence="13 14" key="1">
    <citation type="journal article" date="2022" name="DNA Res.">
        <title>Genome analysis of five recently described species of the CUG-Ser clade uncovers Candida theae as a new hybrid lineage with pathogenic potential in the Candida parapsilosis species complex.</title>
        <authorList>
            <person name="Mixao V."/>
            <person name="Del Olmo V."/>
            <person name="Hegedusova E."/>
            <person name="Saus E."/>
            <person name="Pryszcz L."/>
            <person name="Cillingova A."/>
            <person name="Nosek J."/>
            <person name="Gabaldon T."/>
        </authorList>
    </citation>
    <scope>NUCLEOTIDE SEQUENCE [LARGE SCALE GENOMIC DNA]</scope>
    <source>
        <strain evidence="13 14">CBS 12239</strain>
    </source>
</reference>
<keyword evidence="4 9" id="KW-0547">Nucleotide-binding</keyword>
<sequence>MSNIQVVVRCRGRNQQEIAAKSPIVVDLTDDTYSIEEPYVSINQSSNSNGVLGRPSNSQDTTTNTSKKTYKFDQVYGSQADQGLLYSHVALPLLSEFLEGVNVTILAYGQTGTGKTYTMCGFHNNNKMDELPLPAVAGIIPRTLFELFEKLEYMGADYMLKVSYLEIYNEELTDLLSTHNKKLRVHERVNSVSKIGVAQKSVGIQNLSEHCINDYAEGIKLLKTGFNRKRTTATNMNETSSRSHTIFCIQLYRKQASDESMYRVSKMNLVDLAGSENISRSGSVAKEAGGINQSLLALGRVINALNDHKLSQHIPYRESKLTHILQDSLGGSTKTALIATVSPAQINAVETCSTLDYASKAKNVKNTPQSGHDSEVILKKILVKNLTSEISQLNSDLMATRHKNGIYLDQKTYKKLLLENESMKTQSKEDSLKAESLSKKCHALEKLSIESKDELSSLRSETERLSQNLCEVKSKLQETTTKLLQRETTINSLTEKLKLVLEKSSTSASMLTTLLSIHLNASVDLLHDTIAMQSNSKLAGEIAQFQHTFQADLQNFRQDLQSKLQSHQVSIQEKVNGDLGSTFDLLRKSMGGLHSLYQKSHTNIQEHLTDLKVANEKLSGYLKEEYLTDVEGAIQKRHKEILQKDFTSLYENMKSVIHKEIERSIQKAMKATTTATHDELAKEREQVVMYEKNWKGRVDEIVPGIEGEMKDGRRAFEESNKKLQEACSIGSESADFISKYKFTVPLDKLPDIKALPAIESNVKFFEGQISQKLQQISHNLEQIQQFDAKSAFEISPLKSRPDLSPQKKPRDDRQTPQPVTRRRAFSMSPVKPSRAQNPSRIPTMKRSNTNVANEDEIKRRKVLSSVNNVV</sequence>
<dbReference type="PROSITE" id="PS00411">
    <property type="entry name" value="KINESIN_MOTOR_1"/>
    <property type="match status" value="1"/>
</dbReference>
<dbReference type="GO" id="GO:0008017">
    <property type="term" value="F:microtubule binding"/>
    <property type="evidence" value="ECO:0007669"/>
    <property type="project" value="InterPro"/>
</dbReference>
<evidence type="ECO:0000256" key="11">
    <source>
        <dbReference type="SAM" id="MobiDB-lite"/>
    </source>
</evidence>
<evidence type="ECO:0000256" key="3">
    <source>
        <dbReference type="ARBA" id="ARBA00022701"/>
    </source>
</evidence>
<dbReference type="PRINTS" id="PR00380">
    <property type="entry name" value="KINESINHEAVY"/>
</dbReference>
<dbReference type="Proteomes" id="UP001204833">
    <property type="component" value="Unassembled WGS sequence"/>
</dbReference>
<evidence type="ECO:0000256" key="5">
    <source>
        <dbReference type="ARBA" id="ARBA00022840"/>
    </source>
</evidence>
<feature type="region of interest" description="Disordered" evidence="11">
    <location>
        <begin position="794"/>
        <end position="856"/>
    </location>
</feature>
<comment type="subcellular location">
    <subcellularLocation>
        <location evidence="1">Cytoplasm</location>
        <location evidence="1">Cytoskeleton</location>
    </subcellularLocation>
</comment>
<dbReference type="SUPFAM" id="SSF52540">
    <property type="entry name" value="P-loop containing nucleoside triphosphate hydrolases"/>
    <property type="match status" value="1"/>
</dbReference>
<evidence type="ECO:0000259" key="12">
    <source>
        <dbReference type="PROSITE" id="PS50067"/>
    </source>
</evidence>
<dbReference type="GO" id="GO:0008574">
    <property type="term" value="F:plus-end-directed microtubule motor activity"/>
    <property type="evidence" value="ECO:0007669"/>
    <property type="project" value="TreeGrafter"/>
</dbReference>
<dbReference type="RefSeq" id="XP_051606163.1">
    <property type="nucleotide sequence ID" value="XM_051755012.1"/>
</dbReference>
<evidence type="ECO:0000256" key="8">
    <source>
        <dbReference type="ARBA" id="ARBA00034704"/>
    </source>
</evidence>
<feature type="domain" description="Kinesin motor" evidence="12">
    <location>
        <begin position="3"/>
        <end position="364"/>
    </location>
</feature>
<dbReference type="PROSITE" id="PS50067">
    <property type="entry name" value="KINESIN_MOTOR_2"/>
    <property type="match status" value="1"/>
</dbReference>
<evidence type="ECO:0000256" key="9">
    <source>
        <dbReference type="PROSITE-ProRule" id="PRU00283"/>
    </source>
</evidence>
<keyword evidence="14" id="KW-1185">Reference proteome</keyword>
<dbReference type="Pfam" id="PF00225">
    <property type="entry name" value="Kinesin"/>
    <property type="match status" value="1"/>
</dbReference>
<comment type="similarity">
    <text evidence="8">Belongs to the TRAFAC class myosin-kinesin ATPase superfamily. Kinesin family. KIN-5/BimC subfamily.</text>
</comment>
<proteinExistence type="inferred from homology"/>
<dbReference type="GO" id="GO:0007018">
    <property type="term" value="P:microtubule-based movement"/>
    <property type="evidence" value="ECO:0007669"/>
    <property type="project" value="InterPro"/>
</dbReference>
<feature type="binding site" evidence="9">
    <location>
        <begin position="109"/>
        <end position="116"/>
    </location>
    <ligand>
        <name>ATP</name>
        <dbReference type="ChEBI" id="CHEBI:30616"/>
    </ligand>
</feature>
<comment type="caution">
    <text evidence="13">The sequence shown here is derived from an EMBL/GenBank/DDBJ whole genome shotgun (WGS) entry which is preliminary data.</text>
</comment>
<dbReference type="InterPro" id="IPR047149">
    <property type="entry name" value="KIF11-like"/>
</dbReference>
<dbReference type="GO" id="GO:0072686">
    <property type="term" value="C:mitotic spindle"/>
    <property type="evidence" value="ECO:0007669"/>
    <property type="project" value="TreeGrafter"/>
</dbReference>
<dbReference type="FunFam" id="3.40.850.10:FF:000019">
    <property type="entry name" value="Kinesin-like protein KIN-5D"/>
    <property type="match status" value="1"/>
</dbReference>
<evidence type="ECO:0000256" key="1">
    <source>
        <dbReference type="ARBA" id="ARBA00004245"/>
    </source>
</evidence>
<dbReference type="PANTHER" id="PTHR47970:SF12">
    <property type="entry name" value="KINESIN FAMILY MEMBER 11"/>
    <property type="match status" value="1"/>
</dbReference>
<keyword evidence="3 10" id="KW-0493">Microtubule</keyword>
<dbReference type="GO" id="GO:0005634">
    <property type="term" value="C:nucleus"/>
    <property type="evidence" value="ECO:0007669"/>
    <property type="project" value="TreeGrafter"/>
</dbReference>
<dbReference type="Gene3D" id="3.40.850.10">
    <property type="entry name" value="Kinesin motor domain"/>
    <property type="match status" value="1"/>
</dbReference>